<dbReference type="Pfam" id="PF18884">
    <property type="entry name" value="TSP3_bac"/>
    <property type="match status" value="2"/>
</dbReference>
<dbReference type="RefSeq" id="WP_169454036.1">
    <property type="nucleotide sequence ID" value="NZ_CP051774.1"/>
</dbReference>
<evidence type="ECO:0000256" key="4">
    <source>
        <dbReference type="ARBA" id="ARBA00022837"/>
    </source>
</evidence>
<reference evidence="6 7" key="1">
    <citation type="submission" date="2020-04" db="EMBL/GenBank/DDBJ databases">
        <title>Luteolibacter sp. G-1-1-1 isolated from soil.</title>
        <authorList>
            <person name="Dahal R.H."/>
        </authorList>
    </citation>
    <scope>NUCLEOTIDE SEQUENCE [LARGE SCALE GENOMIC DNA]</scope>
    <source>
        <strain evidence="6 7">G-1-1-1</strain>
    </source>
</reference>
<organism evidence="6 7">
    <name type="scientific">Luteolibacter luteus</name>
    <dbReference type="NCBI Taxonomy" id="2728835"/>
    <lineage>
        <taxon>Bacteria</taxon>
        <taxon>Pseudomonadati</taxon>
        <taxon>Verrucomicrobiota</taxon>
        <taxon>Verrucomicrobiia</taxon>
        <taxon>Verrucomicrobiales</taxon>
        <taxon>Verrucomicrobiaceae</taxon>
        <taxon>Luteolibacter</taxon>
    </lineage>
</organism>
<evidence type="ECO:0000256" key="3">
    <source>
        <dbReference type="ARBA" id="ARBA00022729"/>
    </source>
</evidence>
<dbReference type="GO" id="GO:0005509">
    <property type="term" value="F:calcium ion binding"/>
    <property type="evidence" value="ECO:0007669"/>
    <property type="project" value="InterPro"/>
</dbReference>
<evidence type="ECO:0000313" key="6">
    <source>
        <dbReference type="EMBL" id="QJE95723.1"/>
    </source>
</evidence>
<gene>
    <name evidence="6" type="ORF">HHL09_07965</name>
</gene>
<comment type="subcellular location">
    <subcellularLocation>
        <location evidence="1">Secreted</location>
    </subcellularLocation>
</comment>
<keyword evidence="3" id="KW-0732">Signal</keyword>
<dbReference type="KEGG" id="luo:HHL09_07965"/>
<keyword evidence="2" id="KW-0964">Secreted</keyword>
<dbReference type="EMBL" id="CP051774">
    <property type="protein sequence ID" value="QJE95723.1"/>
    <property type="molecule type" value="Genomic_DNA"/>
</dbReference>
<dbReference type="AlphaFoldDB" id="A0A858RI21"/>
<keyword evidence="7" id="KW-1185">Reference proteome</keyword>
<protein>
    <submittedName>
        <fullName evidence="6">Uncharacterized protein</fullName>
    </submittedName>
</protein>
<evidence type="ECO:0000313" key="7">
    <source>
        <dbReference type="Proteomes" id="UP000501812"/>
    </source>
</evidence>
<evidence type="ECO:0000256" key="1">
    <source>
        <dbReference type="ARBA" id="ARBA00004613"/>
    </source>
</evidence>
<dbReference type="InterPro" id="IPR059100">
    <property type="entry name" value="TSP3_bac"/>
</dbReference>
<proteinExistence type="predicted"/>
<keyword evidence="4" id="KW-0106">Calcium</keyword>
<name>A0A858RI21_9BACT</name>
<dbReference type="Proteomes" id="UP000501812">
    <property type="component" value="Chromosome"/>
</dbReference>
<feature type="region of interest" description="Disordered" evidence="5">
    <location>
        <begin position="67"/>
        <end position="98"/>
    </location>
</feature>
<evidence type="ECO:0000256" key="2">
    <source>
        <dbReference type="ARBA" id="ARBA00022525"/>
    </source>
</evidence>
<dbReference type="InterPro" id="IPR028974">
    <property type="entry name" value="TSP_type-3_rpt"/>
</dbReference>
<sequence>MIRLFKSSGIAVGFLGSAMGSTTSIGIYHQVGTSWLINPSNSEDELPQDTDGDGLTDSWEIQFFGNLRDQCGSDDPDGDGVNNAEEMAAGTSPTNRWD</sequence>
<accession>A0A858RI21</accession>
<dbReference type="SUPFAM" id="SSF103647">
    <property type="entry name" value="TSP type-3 repeat"/>
    <property type="match status" value="1"/>
</dbReference>
<evidence type="ECO:0000256" key="5">
    <source>
        <dbReference type="SAM" id="MobiDB-lite"/>
    </source>
</evidence>